<dbReference type="Proteomes" id="UP000305267">
    <property type="component" value="Unassembled WGS sequence"/>
</dbReference>
<evidence type="ECO:0000313" key="1">
    <source>
        <dbReference type="EMBL" id="TNC15027.1"/>
    </source>
</evidence>
<dbReference type="RefSeq" id="WP_139034566.1">
    <property type="nucleotide sequence ID" value="NZ_VDDA01000002.1"/>
</dbReference>
<dbReference type="OrthoDB" id="8479643at2"/>
<dbReference type="AlphaFoldDB" id="A0A5C4LKJ9"/>
<evidence type="ECO:0008006" key="3">
    <source>
        <dbReference type="Google" id="ProtNLM"/>
    </source>
</evidence>
<accession>A0A5C4LKJ9</accession>
<comment type="caution">
    <text evidence="1">The sequence shown here is derived from an EMBL/GenBank/DDBJ whole genome shotgun (WGS) entry which is preliminary data.</text>
</comment>
<dbReference type="SUPFAM" id="SSF55729">
    <property type="entry name" value="Acyl-CoA N-acyltransferases (Nat)"/>
    <property type="match status" value="1"/>
</dbReference>
<keyword evidence="2" id="KW-1185">Reference proteome</keyword>
<organism evidence="1 2">
    <name type="scientific">Methylobacterium terricola</name>
    <dbReference type="NCBI Taxonomy" id="2583531"/>
    <lineage>
        <taxon>Bacteria</taxon>
        <taxon>Pseudomonadati</taxon>
        <taxon>Pseudomonadota</taxon>
        <taxon>Alphaproteobacteria</taxon>
        <taxon>Hyphomicrobiales</taxon>
        <taxon>Methylobacteriaceae</taxon>
        <taxon>Methylobacterium</taxon>
    </lineage>
</organism>
<dbReference type="InterPro" id="IPR016181">
    <property type="entry name" value="Acyl_CoA_acyltransferase"/>
</dbReference>
<reference evidence="1 2" key="1">
    <citation type="submission" date="2019-06" db="EMBL/GenBank/DDBJ databases">
        <title>Genome of Methylobacterium sp. 17Sr1-39.</title>
        <authorList>
            <person name="Seo T."/>
        </authorList>
    </citation>
    <scope>NUCLEOTIDE SEQUENCE [LARGE SCALE GENOMIC DNA]</scope>
    <source>
        <strain evidence="1 2">17Sr1-39</strain>
    </source>
</reference>
<sequence length="222" mass="24633">MIDGEARPTMICSTGRLADPAGGSPAPLRQALHECAEYPHVRVVRDFAVLRRIGHLRHEQYVQGQGKPYRSDILERDCLVEIADFSAVNIYAADASGLTAAMRIGLLEDRHQPQGTSLREAAAAAGIDPALTLVCSRLVRPATQRGRHVADLVRFVRLRTVTGGYRYCVMQTAERLVPFFRRFEFQETGCWSDDGPGGRLQVMILDTRMQPVLGRTIHHDAA</sequence>
<proteinExistence type="predicted"/>
<evidence type="ECO:0000313" key="2">
    <source>
        <dbReference type="Proteomes" id="UP000305267"/>
    </source>
</evidence>
<protein>
    <recommendedName>
        <fullName evidence="3">N-acetyltransferase domain-containing protein</fullName>
    </recommendedName>
</protein>
<dbReference type="EMBL" id="VDDA01000002">
    <property type="protein sequence ID" value="TNC15027.1"/>
    <property type="molecule type" value="Genomic_DNA"/>
</dbReference>
<gene>
    <name evidence="1" type="ORF">FF100_05525</name>
</gene>
<name>A0A5C4LKJ9_9HYPH</name>